<keyword evidence="3 9" id="KW-0732">Signal</keyword>
<keyword evidence="12" id="KW-1185">Reference proteome</keyword>
<dbReference type="Gene3D" id="3.40.50.200">
    <property type="entry name" value="Peptidase S8/S53 domain"/>
    <property type="match status" value="1"/>
</dbReference>
<evidence type="ECO:0000256" key="2">
    <source>
        <dbReference type="ARBA" id="ARBA00022670"/>
    </source>
</evidence>
<evidence type="ECO:0000256" key="9">
    <source>
        <dbReference type="SAM" id="SignalP"/>
    </source>
</evidence>
<dbReference type="EMBL" id="JAATJC010000001">
    <property type="protein sequence ID" value="NJC05129.1"/>
    <property type="molecule type" value="Genomic_DNA"/>
</dbReference>
<reference evidence="11 12" key="1">
    <citation type="submission" date="2020-03" db="EMBL/GenBank/DDBJ databases">
        <title>Genomic Encyclopedia of Type Strains, Phase IV (KMG-IV): sequencing the most valuable type-strain genomes for metagenomic binning, comparative biology and taxonomic classification.</title>
        <authorList>
            <person name="Goeker M."/>
        </authorList>
    </citation>
    <scope>NUCLEOTIDE SEQUENCE [LARGE SCALE GENOMIC DNA]</scope>
    <source>
        <strain evidence="11 12">DSM 16846</strain>
    </source>
</reference>
<dbReference type="SUPFAM" id="SSF52743">
    <property type="entry name" value="Subtilisin-like"/>
    <property type="match status" value="1"/>
</dbReference>
<dbReference type="InterPro" id="IPR034061">
    <property type="entry name" value="Peptidases_S8_Autotransporter"/>
</dbReference>
<comment type="caution">
    <text evidence="11">The sequence shown here is derived from an EMBL/GenBank/DDBJ whole genome shotgun (WGS) entry which is preliminary data.</text>
</comment>
<dbReference type="InterPro" id="IPR036852">
    <property type="entry name" value="Peptidase_S8/S53_dom_sf"/>
</dbReference>
<dbReference type="GO" id="GO:0004252">
    <property type="term" value="F:serine-type endopeptidase activity"/>
    <property type="evidence" value="ECO:0007669"/>
    <property type="project" value="UniProtKB-UniRule"/>
</dbReference>
<dbReference type="InterPro" id="IPR050131">
    <property type="entry name" value="Peptidase_S8_subtilisin-like"/>
</dbReference>
<dbReference type="CDD" id="cd04848">
    <property type="entry name" value="Peptidases_S8_Autotransporter_serine_protease_like"/>
    <property type="match status" value="1"/>
</dbReference>
<dbReference type="GO" id="GO:0006508">
    <property type="term" value="P:proteolysis"/>
    <property type="evidence" value="ECO:0007669"/>
    <property type="project" value="UniProtKB-KW"/>
</dbReference>
<evidence type="ECO:0000256" key="7">
    <source>
        <dbReference type="RuleBase" id="RU003355"/>
    </source>
</evidence>
<keyword evidence="5 6" id="KW-0720">Serine protease</keyword>
<evidence type="ECO:0000259" key="10">
    <source>
        <dbReference type="Pfam" id="PF00082"/>
    </source>
</evidence>
<dbReference type="InterPro" id="IPR023827">
    <property type="entry name" value="Peptidase_S8_Asp-AS"/>
</dbReference>
<name>A0A7X5Y4N7_9SPHN</name>
<dbReference type="PROSITE" id="PS51892">
    <property type="entry name" value="SUBTILASE"/>
    <property type="match status" value="1"/>
</dbReference>
<evidence type="ECO:0000256" key="5">
    <source>
        <dbReference type="ARBA" id="ARBA00022825"/>
    </source>
</evidence>
<evidence type="ECO:0000256" key="1">
    <source>
        <dbReference type="ARBA" id="ARBA00011073"/>
    </source>
</evidence>
<dbReference type="InterPro" id="IPR000209">
    <property type="entry name" value="Peptidase_S8/S53_dom"/>
</dbReference>
<feature type="active site" description="Charge relay system" evidence="6">
    <location>
        <position position="312"/>
    </location>
</feature>
<keyword evidence="4 6" id="KW-0378">Hydrolase</keyword>
<feature type="active site" description="Charge relay system" evidence="6">
    <location>
        <position position="129"/>
    </location>
</feature>
<dbReference type="PRINTS" id="PR00723">
    <property type="entry name" value="SUBTILISIN"/>
</dbReference>
<dbReference type="PROSITE" id="PS00138">
    <property type="entry name" value="SUBTILASE_SER"/>
    <property type="match status" value="1"/>
</dbReference>
<comment type="similarity">
    <text evidence="1 6 7">Belongs to the peptidase S8 family.</text>
</comment>
<dbReference type="PANTHER" id="PTHR43806">
    <property type="entry name" value="PEPTIDASE S8"/>
    <property type="match status" value="1"/>
</dbReference>
<feature type="compositionally biased region" description="Pro residues" evidence="8">
    <location>
        <begin position="32"/>
        <end position="53"/>
    </location>
</feature>
<feature type="region of interest" description="Disordered" evidence="8">
    <location>
        <begin position="24"/>
        <end position="53"/>
    </location>
</feature>
<dbReference type="Proteomes" id="UP000558192">
    <property type="component" value="Unassembled WGS sequence"/>
</dbReference>
<dbReference type="PANTHER" id="PTHR43806:SF11">
    <property type="entry name" value="CEREVISIN-RELATED"/>
    <property type="match status" value="1"/>
</dbReference>
<proteinExistence type="inferred from homology"/>
<evidence type="ECO:0000256" key="3">
    <source>
        <dbReference type="ARBA" id="ARBA00022729"/>
    </source>
</evidence>
<dbReference type="RefSeq" id="WP_168067858.1">
    <property type="nucleotide sequence ID" value="NZ_JAATJC010000001.1"/>
</dbReference>
<evidence type="ECO:0000256" key="8">
    <source>
        <dbReference type="SAM" id="MobiDB-lite"/>
    </source>
</evidence>
<sequence>MAKALVGSAATLALLSLSACGGGGGGPVASTPAPPTSTAPVTPTPAPTTPAPAPTVAAINYNTTEYQRSNAATSSGAIAAYHAGATGKNVKVAVIDSGINPDVGEFAGRIDAASRDVAGSRGLGDDSGHGSAAAGVIAANRNGSGTHGVAFDSTLLVYRADTPGSCTDTEGDGCSFSDYNIARGMDAAVAAGAKVVNLSLGGSAPGTSLLNSMRAAVTAGVVIVISAGNDGDKPEGVDADPFAAVPASRFPTQVIVAGALGTMTSSGTVGLDQLSSFSNRAGIAANNYLGAIGAGVRTVDQNGNESRWSGTSFSAPTISGAAALLASAFPNLSGAQIVDILFKSADDLGATGTDSIFGRGRLNVTRAMQPIGTVSLAGSSEAISSTGSDAPAAAGDAPVGTASIGAVILDGYSRAFAVDLARTIRTAPRTEPLHRALGGTLRAGGAGAGPLSIMMTVAERSDGKGYLLGQAGIGPEDLRRARLVAGSAVARIDRKTAVAFGYAEGAKAMERRLSGVSSGSFLIARDVSGNPGFDAERGSSIALRRDLGKAALTISGETGEVTGEQRTLAFGSPYRWTAFSLDRSLGRQWLSLGLGRLEEERSLLGGRMDGLLGGGGAATTFLDLEARRDLGAGWSAGMTARRGWTRFAGGSFTTGAYAVDVAASDLLGDGDRFGVRLSQPLRIDGGGFAMSLPTSFDYAGMTPGYSIVRSSMVPRGRELDAELSYGRRWLGNGWVSGNLFTRLQPDHIRAAAPDTGAAVRFSLGF</sequence>
<feature type="active site" description="Charge relay system" evidence="6">
    <location>
        <position position="96"/>
    </location>
</feature>
<dbReference type="PROSITE" id="PS51257">
    <property type="entry name" value="PROKAR_LIPOPROTEIN"/>
    <property type="match status" value="1"/>
</dbReference>
<protein>
    <submittedName>
        <fullName evidence="11">Subtilisin family serine protease</fullName>
    </submittedName>
</protein>
<feature type="chain" id="PRO_5030796875" evidence="9">
    <location>
        <begin position="22"/>
        <end position="765"/>
    </location>
</feature>
<keyword evidence="2 6" id="KW-0645">Protease</keyword>
<dbReference type="InterPro" id="IPR015500">
    <property type="entry name" value="Peptidase_S8_subtilisin-rel"/>
</dbReference>
<evidence type="ECO:0000256" key="6">
    <source>
        <dbReference type="PROSITE-ProRule" id="PRU01240"/>
    </source>
</evidence>
<evidence type="ECO:0000256" key="4">
    <source>
        <dbReference type="ARBA" id="ARBA00022801"/>
    </source>
</evidence>
<dbReference type="InterPro" id="IPR023828">
    <property type="entry name" value="Peptidase_S8_Ser-AS"/>
</dbReference>
<dbReference type="AlphaFoldDB" id="A0A7X5Y4N7"/>
<feature type="domain" description="Peptidase S8/S53" evidence="10">
    <location>
        <begin position="87"/>
        <end position="360"/>
    </location>
</feature>
<feature type="signal peptide" evidence="9">
    <location>
        <begin position="1"/>
        <end position="21"/>
    </location>
</feature>
<gene>
    <name evidence="11" type="ORF">GGQ97_000922</name>
</gene>
<dbReference type="Pfam" id="PF00082">
    <property type="entry name" value="Peptidase_S8"/>
    <property type="match status" value="1"/>
</dbReference>
<evidence type="ECO:0000313" key="11">
    <source>
        <dbReference type="EMBL" id="NJC05129.1"/>
    </source>
</evidence>
<accession>A0A7X5Y4N7</accession>
<organism evidence="11 12">
    <name type="scientific">Sphingomonas kaistensis</name>
    <dbReference type="NCBI Taxonomy" id="298708"/>
    <lineage>
        <taxon>Bacteria</taxon>
        <taxon>Pseudomonadati</taxon>
        <taxon>Pseudomonadota</taxon>
        <taxon>Alphaproteobacteria</taxon>
        <taxon>Sphingomonadales</taxon>
        <taxon>Sphingomonadaceae</taxon>
        <taxon>Sphingomonas</taxon>
    </lineage>
</organism>
<dbReference type="PROSITE" id="PS00136">
    <property type="entry name" value="SUBTILASE_ASP"/>
    <property type="match status" value="1"/>
</dbReference>
<evidence type="ECO:0000313" key="12">
    <source>
        <dbReference type="Proteomes" id="UP000558192"/>
    </source>
</evidence>